<name>A0A9J5WA30_SOLCO</name>
<sequence length="76" mass="8721">MSVNLDNSSNNLKAIDYLKCSLCPIDNESFYIKCAAHVYNLVVKDAKIKARIIEFKNRCKECGLTYRKVSKEVCTR</sequence>
<keyword evidence="2" id="KW-1185">Reference proteome</keyword>
<evidence type="ECO:0000313" key="2">
    <source>
        <dbReference type="Proteomes" id="UP000824120"/>
    </source>
</evidence>
<protein>
    <submittedName>
        <fullName evidence="1">Uncharacterized protein</fullName>
    </submittedName>
</protein>
<gene>
    <name evidence="1" type="ORF">H5410_062160</name>
</gene>
<accession>A0A9J5WA30</accession>
<dbReference type="Proteomes" id="UP000824120">
    <property type="component" value="Chromosome 12"/>
</dbReference>
<reference evidence="1 2" key="1">
    <citation type="submission" date="2020-09" db="EMBL/GenBank/DDBJ databases">
        <title>De no assembly of potato wild relative species, Solanum commersonii.</title>
        <authorList>
            <person name="Cho K."/>
        </authorList>
    </citation>
    <scope>NUCLEOTIDE SEQUENCE [LARGE SCALE GENOMIC DNA]</scope>
    <source>
        <strain evidence="1">LZ3.2</strain>
        <tissue evidence="1">Leaf</tissue>
    </source>
</reference>
<comment type="caution">
    <text evidence="1">The sequence shown here is derived from an EMBL/GenBank/DDBJ whole genome shotgun (WGS) entry which is preliminary data.</text>
</comment>
<evidence type="ECO:0000313" key="1">
    <source>
        <dbReference type="EMBL" id="KAG5572394.1"/>
    </source>
</evidence>
<organism evidence="1 2">
    <name type="scientific">Solanum commersonii</name>
    <name type="common">Commerson's wild potato</name>
    <name type="synonym">Commerson's nightshade</name>
    <dbReference type="NCBI Taxonomy" id="4109"/>
    <lineage>
        <taxon>Eukaryota</taxon>
        <taxon>Viridiplantae</taxon>
        <taxon>Streptophyta</taxon>
        <taxon>Embryophyta</taxon>
        <taxon>Tracheophyta</taxon>
        <taxon>Spermatophyta</taxon>
        <taxon>Magnoliopsida</taxon>
        <taxon>eudicotyledons</taxon>
        <taxon>Gunneridae</taxon>
        <taxon>Pentapetalae</taxon>
        <taxon>asterids</taxon>
        <taxon>lamiids</taxon>
        <taxon>Solanales</taxon>
        <taxon>Solanaceae</taxon>
        <taxon>Solanoideae</taxon>
        <taxon>Solaneae</taxon>
        <taxon>Solanum</taxon>
    </lineage>
</organism>
<proteinExistence type="predicted"/>
<dbReference type="EMBL" id="JACXVP010000012">
    <property type="protein sequence ID" value="KAG5572394.1"/>
    <property type="molecule type" value="Genomic_DNA"/>
</dbReference>
<dbReference type="OrthoDB" id="1300667at2759"/>
<dbReference type="AlphaFoldDB" id="A0A9J5WA30"/>